<keyword evidence="8" id="KW-0324">Glycolysis</keyword>
<evidence type="ECO:0000256" key="1">
    <source>
        <dbReference type="ARBA" id="ARBA00001946"/>
    </source>
</evidence>
<evidence type="ECO:0000256" key="4">
    <source>
        <dbReference type="ARBA" id="ARBA00022679"/>
    </source>
</evidence>
<evidence type="ECO:0000256" key="3">
    <source>
        <dbReference type="ARBA" id="ARBA00022490"/>
    </source>
</evidence>
<dbReference type="GO" id="GO:0005524">
    <property type="term" value="F:ATP binding"/>
    <property type="evidence" value="ECO:0007669"/>
    <property type="project" value="TreeGrafter"/>
</dbReference>
<accession>A0A2G9Y8V1</accession>
<dbReference type="InterPro" id="IPR022953">
    <property type="entry name" value="ATP_PFK"/>
</dbReference>
<evidence type="ECO:0000256" key="9">
    <source>
        <dbReference type="ARBA" id="ARBA00038478"/>
    </source>
</evidence>
<dbReference type="GO" id="GO:0046872">
    <property type="term" value="F:metal ion binding"/>
    <property type="evidence" value="ECO:0007669"/>
    <property type="project" value="UniProtKB-KW"/>
</dbReference>
<sequence length="120" mass="12636">MKIGILTGGGDCPGLNPAIRGCVYRALDFGYECLGFLEGWKGISDGDYIPLGLAEVENIVDRGGTILGTSRYNPFKKEGGPEKVEETIRQAGIGALVAMGGEDTLGVAHKLHQRGCKVVA</sequence>
<feature type="domain" description="Phosphofructokinase" evidence="10">
    <location>
        <begin position="2"/>
        <end position="119"/>
    </location>
</feature>
<dbReference type="PANTHER" id="PTHR13697:SF52">
    <property type="entry name" value="ATP-DEPENDENT 6-PHOSPHOFRUCTOKINASE 3"/>
    <property type="match status" value="1"/>
</dbReference>
<dbReference type="GO" id="GO:0005945">
    <property type="term" value="C:6-phosphofructokinase complex"/>
    <property type="evidence" value="ECO:0007669"/>
    <property type="project" value="TreeGrafter"/>
</dbReference>
<dbReference type="Proteomes" id="UP000230392">
    <property type="component" value="Unassembled WGS sequence"/>
</dbReference>
<dbReference type="PRINTS" id="PR00476">
    <property type="entry name" value="PHFRCTKINASE"/>
</dbReference>
<protein>
    <submittedName>
        <fullName evidence="11">6-phosphofructokinase</fullName>
    </submittedName>
</protein>
<evidence type="ECO:0000313" key="12">
    <source>
        <dbReference type="Proteomes" id="UP000230392"/>
    </source>
</evidence>
<proteinExistence type="inferred from homology"/>
<keyword evidence="7" id="KW-0460">Magnesium</keyword>
<dbReference type="SUPFAM" id="SSF53784">
    <property type="entry name" value="Phosphofructokinase"/>
    <property type="match status" value="1"/>
</dbReference>
<comment type="cofactor">
    <cofactor evidence="1">
        <name>Mg(2+)</name>
        <dbReference type="ChEBI" id="CHEBI:18420"/>
    </cofactor>
</comment>
<dbReference type="UniPathway" id="UPA00109">
    <property type="reaction ID" value="UER00182"/>
</dbReference>
<dbReference type="EMBL" id="PCRF01000260">
    <property type="protein sequence ID" value="PIP15645.1"/>
    <property type="molecule type" value="Genomic_DNA"/>
</dbReference>
<evidence type="ECO:0000256" key="7">
    <source>
        <dbReference type="ARBA" id="ARBA00022842"/>
    </source>
</evidence>
<keyword evidence="3" id="KW-0963">Cytoplasm</keyword>
<keyword evidence="4" id="KW-0808">Transferase</keyword>
<dbReference type="InterPro" id="IPR000023">
    <property type="entry name" value="Phosphofructokinase_dom"/>
</dbReference>
<dbReference type="GO" id="GO:0016208">
    <property type="term" value="F:AMP binding"/>
    <property type="evidence" value="ECO:0007669"/>
    <property type="project" value="TreeGrafter"/>
</dbReference>
<comment type="caution">
    <text evidence="11">The sequence shown here is derived from an EMBL/GenBank/DDBJ whole genome shotgun (WGS) entry which is preliminary data.</text>
</comment>
<dbReference type="GO" id="GO:0006002">
    <property type="term" value="P:fructose 6-phosphate metabolic process"/>
    <property type="evidence" value="ECO:0007669"/>
    <property type="project" value="InterPro"/>
</dbReference>
<feature type="non-terminal residue" evidence="11">
    <location>
        <position position="120"/>
    </location>
</feature>
<dbReference type="GO" id="GO:0042802">
    <property type="term" value="F:identical protein binding"/>
    <property type="evidence" value="ECO:0007669"/>
    <property type="project" value="TreeGrafter"/>
</dbReference>
<evidence type="ECO:0000313" key="11">
    <source>
        <dbReference type="EMBL" id="PIP15645.1"/>
    </source>
</evidence>
<dbReference type="PANTHER" id="PTHR13697">
    <property type="entry name" value="PHOSPHOFRUCTOKINASE"/>
    <property type="match status" value="1"/>
</dbReference>
<organism evidence="11 12">
    <name type="scientific">bacterium (Candidatus Ratteibacteria) CG23_combo_of_CG06-09_8_20_14_all_48_7</name>
    <dbReference type="NCBI Taxonomy" id="2014292"/>
    <lineage>
        <taxon>Bacteria</taxon>
        <taxon>Candidatus Ratteibacteria</taxon>
    </lineage>
</organism>
<evidence type="ECO:0000256" key="5">
    <source>
        <dbReference type="ARBA" id="ARBA00022723"/>
    </source>
</evidence>
<dbReference type="InterPro" id="IPR035966">
    <property type="entry name" value="PKF_sf"/>
</dbReference>
<comment type="pathway">
    <text evidence="2">Carbohydrate degradation; glycolysis; D-glyceraldehyde 3-phosphate and glycerone phosphate from D-glucose: step 3/4.</text>
</comment>
<dbReference type="GO" id="GO:0003872">
    <property type="term" value="F:6-phosphofructokinase activity"/>
    <property type="evidence" value="ECO:0007669"/>
    <property type="project" value="InterPro"/>
</dbReference>
<evidence type="ECO:0000259" key="10">
    <source>
        <dbReference type="Pfam" id="PF00365"/>
    </source>
</evidence>
<reference evidence="11 12" key="1">
    <citation type="submission" date="2017-09" db="EMBL/GenBank/DDBJ databases">
        <title>Depth-based differentiation of microbial function through sediment-hosted aquifers and enrichment of novel symbionts in the deep terrestrial subsurface.</title>
        <authorList>
            <person name="Probst A.J."/>
            <person name="Ladd B."/>
            <person name="Jarett J.K."/>
            <person name="Geller-Mcgrath D.E."/>
            <person name="Sieber C.M."/>
            <person name="Emerson J.B."/>
            <person name="Anantharaman K."/>
            <person name="Thomas B.C."/>
            <person name="Malmstrom R."/>
            <person name="Stieglmeier M."/>
            <person name="Klingl A."/>
            <person name="Woyke T."/>
            <person name="Ryan C.M."/>
            <person name="Banfield J.F."/>
        </authorList>
    </citation>
    <scope>NUCLEOTIDE SEQUENCE [LARGE SCALE GENOMIC DNA]</scope>
    <source>
        <strain evidence="11">CG23_combo_of_CG06-09_8_20_14_all_48_7</strain>
    </source>
</reference>
<dbReference type="Pfam" id="PF00365">
    <property type="entry name" value="PFK"/>
    <property type="match status" value="1"/>
</dbReference>
<name>A0A2G9Y8V1_9BACT</name>
<comment type="similarity">
    <text evidence="9">Belongs to the phosphofructokinase type A (PFKA) family.</text>
</comment>
<evidence type="ECO:0000256" key="8">
    <source>
        <dbReference type="ARBA" id="ARBA00023152"/>
    </source>
</evidence>
<dbReference type="GO" id="GO:0070095">
    <property type="term" value="F:fructose-6-phosphate binding"/>
    <property type="evidence" value="ECO:0007669"/>
    <property type="project" value="TreeGrafter"/>
</dbReference>
<dbReference type="AlphaFoldDB" id="A0A2G9Y8V1"/>
<dbReference type="GO" id="GO:0048029">
    <property type="term" value="F:monosaccharide binding"/>
    <property type="evidence" value="ECO:0007669"/>
    <property type="project" value="TreeGrafter"/>
</dbReference>
<keyword evidence="5" id="KW-0479">Metal-binding</keyword>
<keyword evidence="6 11" id="KW-0418">Kinase</keyword>
<evidence type="ECO:0000256" key="6">
    <source>
        <dbReference type="ARBA" id="ARBA00022777"/>
    </source>
</evidence>
<evidence type="ECO:0000256" key="2">
    <source>
        <dbReference type="ARBA" id="ARBA00004679"/>
    </source>
</evidence>
<dbReference type="Gene3D" id="3.40.50.450">
    <property type="match status" value="1"/>
</dbReference>
<gene>
    <name evidence="11" type="ORF">COX46_05350</name>
</gene>
<dbReference type="GO" id="GO:0030388">
    <property type="term" value="P:fructose 1,6-bisphosphate metabolic process"/>
    <property type="evidence" value="ECO:0007669"/>
    <property type="project" value="TreeGrafter"/>
</dbReference>
<dbReference type="GO" id="GO:0061621">
    <property type="term" value="P:canonical glycolysis"/>
    <property type="evidence" value="ECO:0007669"/>
    <property type="project" value="TreeGrafter"/>
</dbReference>